<dbReference type="PATRIC" id="fig|1096930.3.peg.1810"/>
<evidence type="ECO:0000313" key="4">
    <source>
        <dbReference type="EMBL" id="EQB16848.1"/>
    </source>
</evidence>
<dbReference type="PANTHER" id="PTHR42796:SF4">
    <property type="entry name" value="FUMARYLACETOACETATE HYDROLASE DOMAIN-CONTAINING PROTEIN 2A"/>
    <property type="match status" value="1"/>
</dbReference>
<organism evidence="4 5">
    <name type="scientific">Novosphingobium lindaniclasticum LE124</name>
    <dbReference type="NCBI Taxonomy" id="1096930"/>
    <lineage>
        <taxon>Bacteria</taxon>
        <taxon>Pseudomonadati</taxon>
        <taxon>Pseudomonadota</taxon>
        <taxon>Alphaproteobacteria</taxon>
        <taxon>Sphingomonadales</taxon>
        <taxon>Sphingomonadaceae</taxon>
        <taxon>Novosphingobium</taxon>
    </lineage>
</organism>
<dbReference type="FunFam" id="3.90.850.10:FF:000002">
    <property type="entry name" value="2-hydroxyhepta-2,4-diene-1,7-dioate isomerase"/>
    <property type="match status" value="1"/>
</dbReference>
<dbReference type="InterPro" id="IPR011234">
    <property type="entry name" value="Fumarylacetoacetase-like_C"/>
</dbReference>
<dbReference type="AlphaFoldDB" id="T0HXP3"/>
<evidence type="ECO:0000256" key="2">
    <source>
        <dbReference type="ARBA" id="ARBA00022723"/>
    </source>
</evidence>
<comment type="caution">
    <text evidence="4">The sequence shown here is derived from an EMBL/GenBank/DDBJ whole genome shotgun (WGS) entry which is preliminary data.</text>
</comment>
<protein>
    <recommendedName>
        <fullName evidence="3">Fumarylacetoacetase-like C-terminal domain-containing protein</fullName>
    </recommendedName>
</protein>
<comment type="similarity">
    <text evidence="1">Belongs to the FAH family.</text>
</comment>
<dbReference type="GO" id="GO:0019752">
    <property type="term" value="P:carboxylic acid metabolic process"/>
    <property type="evidence" value="ECO:0007669"/>
    <property type="project" value="UniProtKB-ARBA"/>
</dbReference>
<evidence type="ECO:0000259" key="3">
    <source>
        <dbReference type="Pfam" id="PF01557"/>
    </source>
</evidence>
<dbReference type="Pfam" id="PF01557">
    <property type="entry name" value="FAA_hydrolase"/>
    <property type="match status" value="1"/>
</dbReference>
<dbReference type="Proteomes" id="UP000015527">
    <property type="component" value="Unassembled WGS sequence"/>
</dbReference>
<sequence>MKLLRFGSVGQEKPGVVDGDGAVRDLSGHIADITPDHLGPDGLARLAALDLSTLPKVSGDIRYCVPVEGVRQFIAVGLNYSDHAEEAGMAVPAEPILFTKAVSCLQGPDDDVRKPRDSTRMDWEVELGIVIGTRASYVTREDALNHVAGYVVCDDLSERHFQLGGTGTWDKGKGCETFGPVGPWLVTADEVGDVQNLDMWLTVNGKRMQTGNTRTMIFDCATLVSYISQFMVLLPGDIITTGTPPGVGMGMKPEVYLNEGDVIELGIEKLGAQKHRVIAWNDGR</sequence>
<dbReference type="GO" id="GO:0046872">
    <property type="term" value="F:metal ion binding"/>
    <property type="evidence" value="ECO:0007669"/>
    <property type="project" value="UniProtKB-KW"/>
</dbReference>
<gene>
    <name evidence="4" type="ORF">L284_09135</name>
</gene>
<evidence type="ECO:0000313" key="5">
    <source>
        <dbReference type="Proteomes" id="UP000015527"/>
    </source>
</evidence>
<dbReference type="InterPro" id="IPR051121">
    <property type="entry name" value="FAH"/>
</dbReference>
<name>T0HXP3_9SPHN</name>
<accession>T0HXP3</accession>
<dbReference type="SUPFAM" id="SSF56529">
    <property type="entry name" value="FAH"/>
    <property type="match status" value="1"/>
</dbReference>
<dbReference type="RefSeq" id="WP_021233721.1">
    <property type="nucleotide sequence ID" value="NZ_ATHL01000064.1"/>
</dbReference>
<evidence type="ECO:0000256" key="1">
    <source>
        <dbReference type="ARBA" id="ARBA00010211"/>
    </source>
</evidence>
<proteinExistence type="inferred from homology"/>
<dbReference type="eggNOG" id="COG0179">
    <property type="taxonomic scope" value="Bacteria"/>
</dbReference>
<dbReference type="OrthoDB" id="5197601at2"/>
<dbReference type="EMBL" id="ATHL01000064">
    <property type="protein sequence ID" value="EQB16848.1"/>
    <property type="molecule type" value="Genomic_DNA"/>
</dbReference>
<dbReference type="InterPro" id="IPR036663">
    <property type="entry name" value="Fumarylacetoacetase_C_sf"/>
</dbReference>
<dbReference type="PANTHER" id="PTHR42796">
    <property type="entry name" value="FUMARYLACETOACETATE HYDROLASE DOMAIN-CONTAINING PROTEIN 2A-RELATED"/>
    <property type="match status" value="1"/>
</dbReference>
<feature type="domain" description="Fumarylacetoacetase-like C-terminal" evidence="3">
    <location>
        <begin position="73"/>
        <end position="277"/>
    </location>
</feature>
<dbReference type="GO" id="GO:0016853">
    <property type="term" value="F:isomerase activity"/>
    <property type="evidence" value="ECO:0007669"/>
    <property type="project" value="UniProtKB-ARBA"/>
</dbReference>
<keyword evidence="2" id="KW-0479">Metal-binding</keyword>
<dbReference type="Gene3D" id="3.90.850.10">
    <property type="entry name" value="Fumarylacetoacetase-like, C-terminal domain"/>
    <property type="match status" value="1"/>
</dbReference>
<keyword evidence="5" id="KW-1185">Reference proteome</keyword>
<reference evidence="4 5" key="1">
    <citation type="journal article" date="2013" name="Genome Announc.">
        <title>Genome Sequence of Novosphingobium lindaniclasticum LE124T, Isolated from a Hexachlorocyclohexane Dumpsite.</title>
        <authorList>
            <person name="Saxena A."/>
            <person name="Nayyar N."/>
            <person name="Sangwan N."/>
            <person name="Kumari R."/>
            <person name="Khurana J.P."/>
            <person name="Lal R."/>
        </authorList>
    </citation>
    <scope>NUCLEOTIDE SEQUENCE [LARGE SCALE GENOMIC DNA]</scope>
    <source>
        <strain evidence="4 5">LE124</strain>
    </source>
</reference>